<organism evidence="5 6">
    <name type="scientific">Streptomyces jumonjinensis</name>
    <dbReference type="NCBI Taxonomy" id="1945"/>
    <lineage>
        <taxon>Bacteria</taxon>
        <taxon>Bacillati</taxon>
        <taxon>Actinomycetota</taxon>
        <taxon>Actinomycetes</taxon>
        <taxon>Kitasatosporales</taxon>
        <taxon>Streptomycetaceae</taxon>
        <taxon>Streptomyces</taxon>
    </lineage>
</organism>
<dbReference type="SUPFAM" id="SSF53244">
    <property type="entry name" value="MurD-like peptide ligases, peptide-binding domain"/>
    <property type="match status" value="1"/>
</dbReference>
<dbReference type="GO" id="GO:0008233">
    <property type="term" value="F:peptidase activity"/>
    <property type="evidence" value="ECO:0007669"/>
    <property type="project" value="InterPro"/>
</dbReference>
<evidence type="ECO:0000256" key="1">
    <source>
        <dbReference type="ARBA" id="ARBA00022598"/>
    </source>
</evidence>
<proteinExistence type="predicted"/>
<dbReference type="Proteomes" id="UP000419138">
    <property type="component" value="Unassembled WGS sequence"/>
</dbReference>
<protein>
    <recommendedName>
        <fullName evidence="4">Peptidase C39 domain-containing protein</fullName>
    </recommendedName>
</protein>
<dbReference type="PANTHER" id="PTHR43024:SF1">
    <property type="entry name" value="UDP-N-ACETYLMURAMOYL-TRIPEPTIDE--D-ALANYL-D-ALANINE LIGASE"/>
    <property type="match status" value="1"/>
</dbReference>
<keyword evidence="6" id="KW-1185">Reference proteome</keyword>
<evidence type="ECO:0000259" key="4">
    <source>
        <dbReference type="PROSITE" id="PS50990"/>
    </source>
</evidence>
<dbReference type="OrthoDB" id="2602488at2"/>
<dbReference type="InterPro" id="IPR005074">
    <property type="entry name" value="Peptidase_C39"/>
</dbReference>
<dbReference type="InterPro" id="IPR051046">
    <property type="entry name" value="MurCDEF_CellWall_CoF430Synth"/>
</dbReference>
<dbReference type="InterPro" id="IPR004101">
    <property type="entry name" value="Mur_ligase_C"/>
</dbReference>
<comment type="caution">
    <text evidence="5">The sequence shown here is derived from an EMBL/GenBank/DDBJ whole genome shotgun (WGS) entry which is preliminary data.</text>
</comment>
<dbReference type="AlphaFoldDB" id="A0A646KAI4"/>
<evidence type="ECO:0000256" key="2">
    <source>
        <dbReference type="ARBA" id="ARBA00022741"/>
    </source>
</evidence>
<keyword evidence="3" id="KW-0067">ATP-binding</keyword>
<sequence length="280" mass="30039">MCRQRIEPDEWIRHGGEELGDRIEWSDRACGMAALRMILLAYGCEAPQVTDLLKTGVEKGILVDRGWVHQGIGDLAGSFGVPGRAEAVPADELIARLTDAPMIISVTEQFPDDGRRGGHLVVARGFEDEEGSDPVILIRDPSGWGQTHDRVPLSRLIRSYSGRAVTFPPLHQGGRRIAVLGEMAELGEAAATSHREVGQMAAEYGVDLLVAVGDAMAKQMALAAAEAGVPEVAIVRDNATAVTLIESRLRPGDIVLTKASRGGMLWQVAQALKSESITGY</sequence>
<dbReference type="Gene3D" id="3.90.190.20">
    <property type="entry name" value="Mur ligase, C-terminal domain"/>
    <property type="match status" value="1"/>
</dbReference>
<dbReference type="GO" id="GO:0016020">
    <property type="term" value="C:membrane"/>
    <property type="evidence" value="ECO:0007669"/>
    <property type="project" value="InterPro"/>
</dbReference>
<dbReference type="GO" id="GO:0006508">
    <property type="term" value="P:proteolysis"/>
    <property type="evidence" value="ECO:0007669"/>
    <property type="project" value="InterPro"/>
</dbReference>
<gene>
    <name evidence="5" type="ORF">FF041_02500</name>
</gene>
<dbReference type="EMBL" id="VCLA01000022">
    <property type="protein sequence ID" value="MQS99109.1"/>
    <property type="molecule type" value="Genomic_DNA"/>
</dbReference>
<keyword evidence="2" id="KW-0547">Nucleotide-binding</keyword>
<dbReference type="InterPro" id="IPR036615">
    <property type="entry name" value="Mur_ligase_C_dom_sf"/>
</dbReference>
<evidence type="ECO:0000313" key="5">
    <source>
        <dbReference type="EMBL" id="MQS99109.1"/>
    </source>
</evidence>
<dbReference type="Pfam" id="PF02875">
    <property type="entry name" value="Mur_ligase_C"/>
    <property type="match status" value="1"/>
</dbReference>
<feature type="domain" description="Peptidase C39" evidence="4">
    <location>
        <begin position="24"/>
        <end position="167"/>
    </location>
</feature>
<evidence type="ECO:0000313" key="6">
    <source>
        <dbReference type="Proteomes" id="UP000419138"/>
    </source>
</evidence>
<dbReference type="GO" id="GO:0016881">
    <property type="term" value="F:acid-amino acid ligase activity"/>
    <property type="evidence" value="ECO:0007669"/>
    <property type="project" value="InterPro"/>
</dbReference>
<evidence type="ECO:0000256" key="3">
    <source>
        <dbReference type="ARBA" id="ARBA00022840"/>
    </source>
</evidence>
<reference evidence="5 6" key="1">
    <citation type="submission" date="2019-05" db="EMBL/GenBank/DDBJ databases">
        <title>Comparative genomics and metabolomics analyses of clavulanic acid producing Streptomyces species provides insight into specialized metabolism and evolution of beta-lactam biosynthetic gene clusters.</title>
        <authorList>
            <person name="Moore M.A."/>
            <person name="Cruz-Morales P."/>
            <person name="Barona Gomez F."/>
            <person name="Kapil T."/>
        </authorList>
    </citation>
    <scope>NUCLEOTIDE SEQUENCE [LARGE SCALE GENOMIC DNA]</scope>
    <source>
        <strain evidence="5 6">NRRL 5741</strain>
    </source>
</reference>
<name>A0A646KAI4_STRJU</name>
<dbReference type="PROSITE" id="PS50990">
    <property type="entry name" value="PEPTIDASE_C39"/>
    <property type="match status" value="1"/>
</dbReference>
<keyword evidence="1" id="KW-0436">Ligase</keyword>
<dbReference type="GO" id="GO:0005524">
    <property type="term" value="F:ATP binding"/>
    <property type="evidence" value="ECO:0007669"/>
    <property type="project" value="UniProtKB-KW"/>
</dbReference>
<dbReference type="PANTHER" id="PTHR43024">
    <property type="entry name" value="UDP-N-ACETYLMURAMOYL-TRIPEPTIDE--D-ALANYL-D-ALANINE LIGASE"/>
    <property type="match status" value="1"/>
</dbReference>
<accession>A0A646KAI4</accession>